<comment type="caution">
    <text evidence="3">The sequence shown here is derived from an EMBL/GenBank/DDBJ whole genome shotgun (WGS) entry which is preliminary data.</text>
</comment>
<feature type="compositionally biased region" description="Polar residues" evidence="1">
    <location>
        <begin position="96"/>
        <end position="136"/>
    </location>
</feature>
<protein>
    <submittedName>
        <fullName evidence="3">Uncharacterized protein</fullName>
    </submittedName>
</protein>
<evidence type="ECO:0000313" key="3">
    <source>
        <dbReference type="EMBL" id="CAI8037174.1"/>
    </source>
</evidence>
<keyword evidence="2" id="KW-0812">Transmembrane</keyword>
<evidence type="ECO:0000313" key="4">
    <source>
        <dbReference type="Proteomes" id="UP001174909"/>
    </source>
</evidence>
<keyword evidence="2" id="KW-1133">Transmembrane helix</keyword>
<evidence type="ECO:0000256" key="1">
    <source>
        <dbReference type="SAM" id="MobiDB-lite"/>
    </source>
</evidence>
<evidence type="ECO:0000256" key="2">
    <source>
        <dbReference type="SAM" id="Phobius"/>
    </source>
</evidence>
<accession>A0AA35SX24</accession>
<keyword evidence="2" id="KW-0472">Membrane</keyword>
<keyword evidence="4" id="KW-1185">Reference proteome</keyword>
<reference evidence="3" key="1">
    <citation type="submission" date="2023-03" db="EMBL/GenBank/DDBJ databases">
        <authorList>
            <person name="Steffen K."/>
            <person name="Cardenas P."/>
        </authorList>
    </citation>
    <scope>NUCLEOTIDE SEQUENCE</scope>
</reference>
<sequence length="272" mass="29693">NLYWTEDCGSDESVHSLDLTTLQESVIVTTDANSFYTDVTSYEDTVYWTALGRVNSAPATADNSATELLHISSISTSFRGIVVVHPDLQPCYDIAPTSSSNPPRHSTQSPSPMSSYNGISSTPTDTTFRSSHLQSQPSPSAMSSEDESSASFEIVVPLAAGLTVTATIIAIVLLVTITFGVAFFIKKSKNKSKRESTTLSSGDMYINTSPNTVYKAFEKYTSDKATEEVNDDDYEKIDPAETAVTTENNDQQLYEEIDESVIFNSNDSQYDN</sequence>
<gene>
    <name evidence="3" type="ORF">GBAR_LOCUS20795</name>
</gene>
<name>A0AA35SX24_GEOBA</name>
<feature type="transmembrane region" description="Helical" evidence="2">
    <location>
        <begin position="158"/>
        <end position="185"/>
    </location>
</feature>
<dbReference type="Proteomes" id="UP001174909">
    <property type="component" value="Unassembled WGS sequence"/>
</dbReference>
<feature type="region of interest" description="Disordered" evidence="1">
    <location>
        <begin position="94"/>
        <end position="145"/>
    </location>
</feature>
<proteinExistence type="predicted"/>
<dbReference type="AlphaFoldDB" id="A0AA35SX24"/>
<dbReference type="EMBL" id="CASHTH010002912">
    <property type="protein sequence ID" value="CAI8037174.1"/>
    <property type="molecule type" value="Genomic_DNA"/>
</dbReference>
<organism evidence="3 4">
    <name type="scientific">Geodia barretti</name>
    <name type="common">Barrett's horny sponge</name>
    <dbReference type="NCBI Taxonomy" id="519541"/>
    <lineage>
        <taxon>Eukaryota</taxon>
        <taxon>Metazoa</taxon>
        <taxon>Porifera</taxon>
        <taxon>Demospongiae</taxon>
        <taxon>Heteroscleromorpha</taxon>
        <taxon>Tetractinellida</taxon>
        <taxon>Astrophorina</taxon>
        <taxon>Geodiidae</taxon>
        <taxon>Geodia</taxon>
    </lineage>
</organism>
<feature type="non-terminal residue" evidence="3">
    <location>
        <position position="272"/>
    </location>
</feature>